<gene>
    <name evidence="1" type="ORF">QLQ12_25055</name>
</gene>
<sequence>MTTSRRFDGSPETPIDKRFFDLRESGYTGPFDWDTGLPCTDPDALSTLAALDRATARQMAARDADPADEF</sequence>
<protein>
    <submittedName>
        <fullName evidence="1">Uncharacterized protein</fullName>
    </submittedName>
</protein>
<reference evidence="1 2" key="1">
    <citation type="submission" date="2023-05" db="EMBL/GenBank/DDBJ databases">
        <title>Actinoplanes sp. NEAU-A12 genome sequencing.</title>
        <authorList>
            <person name="Wang Z.-S."/>
        </authorList>
    </citation>
    <scope>NUCLEOTIDE SEQUENCE [LARGE SCALE GENOMIC DNA]</scope>
    <source>
        <strain evidence="1 2">NEAU-A12</strain>
    </source>
</reference>
<evidence type="ECO:0000313" key="1">
    <source>
        <dbReference type="EMBL" id="MDI6101892.1"/>
    </source>
</evidence>
<evidence type="ECO:0000313" key="2">
    <source>
        <dbReference type="Proteomes" id="UP001241758"/>
    </source>
</evidence>
<accession>A0ABT6WQ69</accession>
<organism evidence="1 2">
    <name type="scientific">Actinoplanes sandaracinus</name>
    <dbReference type="NCBI Taxonomy" id="3045177"/>
    <lineage>
        <taxon>Bacteria</taxon>
        <taxon>Bacillati</taxon>
        <taxon>Actinomycetota</taxon>
        <taxon>Actinomycetes</taxon>
        <taxon>Micromonosporales</taxon>
        <taxon>Micromonosporaceae</taxon>
        <taxon>Actinoplanes</taxon>
    </lineage>
</organism>
<dbReference type="Proteomes" id="UP001241758">
    <property type="component" value="Unassembled WGS sequence"/>
</dbReference>
<dbReference type="EMBL" id="JASCTH010000017">
    <property type="protein sequence ID" value="MDI6101892.1"/>
    <property type="molecule type" value="Genomic_DNA"/>
</dbReference>
<comment type="caution">
    <text evidence="1">The sequence shown here is derived from an EMBL/GenBank/DDBJ whole genome shotgun (WGS) entry which is preliminary data.</text>
</comment>
<name>A0ABT6WQ69_9ACTN</name>
<dbReference type="RefSeq" id="WP_282762892.1">
    <property type="nucleotide sequence ID" value="NZ_JASCTH010000017.1"/>
</dbReference>
<keyword evidence="2" id="KW-1185">Reference proteome</keyword>
<proteinExistence type="predicted"/>